<feature type="compositionally biased region" description="Polar residues" evidence="1">
    <location>
        <begin position="310"/>
        <end position="346"/>
    </location>
</feature>
<name>A0AAC8XMA9_9ALTE</name>
<dbReference type="Proteomes" id="UP000061468">
    <property type="component" value="Chromosome"/>
</dbReference>
<sequence>MEVAMNKYEWLEKRTPRSVDNLRLWDGNPRLVPEENHIHIADFVSDLLSDPSEKTNFFNLIDSISTDGFIPADPVVVWQEPSNEKYYVAEGNRRVLALKLLRHPDKAPKSIRSYIRKKAFSVNRDDIEKIRVCVAPSYEDCEWYINQRHAGSSLQKSWSRLQQQRWIAGLYDKYKGDLEKVIAITKFSKGELDHTLRILQIRDLALQPAIFDNLDESEKENVKSHRIPMTILERWFFNSKLREAWGIQIESEKVVIASDKASFFNAYLHWLKYVIRRDDPDVEVKINTRTIDSNFDGILSALPAVVGKNSGNQEEISSSQNYDNATNNRESANEDGNSSSNQNIESLETENSEQKPSQSKNPDRLNLVIPECNLSTGNYKLNALFGELKRVPMERYKNCLAASLRVFLDLSVAEYIVSENIGTAMAQRYKRDLQEIMLRHRLEYIKQNRLTAKSQAHKVVEKLLNPANDFSLDTLNSYVHGSSVVHVDRRFLNRFWDFLFPLLSKLVDLKES</sequence>
<evidence type="ECO:0000313" key="2">
    <source>
        <dbReference type="EMBL" id="AMJ79651.1"/>
    </source>
</evidence>
<gene>
    <name evidence="2" type="ORF">AV942_15810</name>
</gene>
<accession>A0AAC8XMA9</accession>
<protein>
    <recommendedName>
        <fullName evidence="4">ParB/Sulfiredoxin domain-containing protein</fullName>
    </recommendedName>
</protein>
<dbReference type="RefSeq" id="WP_015067939.1">
    <property type="nucleotide sequence ID" value="NZ_CAXGIV010000074.1"/>
</dbReference>
<evidence type="ECO:0008006" key="4">
    <source>
        <dbReference type="Google" id="ProtNLM"/>
    </source>
</evidence>
<organism evidence="2 3">
    <name type="scientific">Alteromonas mediterranea</name>
    <dbReference type="NCBI Taxonomy" id="314275"/>
    <lineage>
        <taxon>Bacteria</taxon>
        <taxon>Pseudomonadati</taxon>
        <taxon>Pseudomonadota</taxon>
        <taxon>Gammaproteobacteria</taxon>
        <taxon>Alteromonadales</taxon>
        <taxon>Alteromonadaceae</taxon>
        <taxon>Alteromonas/Salinimonas group</taxon>
        <taxon>Alteromonas</taxon>
    </lineage>
</organism>
<dbReference type="EMBL" id="CP013928">
    <property type="protein sequence ID" value="AMJ79651.1"/>
    <property type="molecule type" value="Genomic_DNA"/>
</dbReference>
<reference evidence="2 3" key="1">
    <citation type="submission" date="2015-12" db="EMBL/GenBank/DDBJ databases">
        <title>Intraspecies pangenome expansion in the marine bacterium Alteromonas.</title>
        <authorList>
            <person name="Lopez-Perez M."/>
            <person name="Rodriguez-Valera F."/>
        </authorList>
    </citation>
    <scope>NUCLEOTIDE SEQUENCE [LARGE SCALE GENOMIC DNA]</scope>
    <source>
        <strain evidence="2 3">UM8</strain>
    </source>
</reference>
<feature type="region of interest" description="Disordered" evidence="1">
    <location>
        <begin position="310"/>
        <end position="366"/>
    </location>
</feature>
<proteinExistence type="predicted"/>
<dbReference type="Gene3D" id="3.90.1530.10">
    <property type="entry name" value="Conserved hypothetical protein from pyrococcus furiosus pfu- 392566-001, ParB domain"/>
    <property type="match status" value="1"/>
</dbReference>
<evidence type="ECO:0000313" key="3">
    <source>
        <dbReference type="Proteomes" id="UP000061468"/>
    </source>
</evidence>
<dbReference type="SUPFAM" id="SSF110849">
    <property type="entry name" value="ParB/Sulfiredoxin"/>
    <property type="match status" value="1"/>
</dbReference>
<dbReference type="InterPro" id="IPR036086">
    <property type="entry name" value="ParB/Sulfiredoxin_sf"/>
</dbReference>
<dbReference type="AlphaFoldDB" id="A0AAC8XMA9"/>
<dbReference type="CDD" id="cd16387">
    <property type="entry name" value="ParB_N_Srx"/>
    <property type="match status" value="1"/>
</dbReference>
<evidence type="ECO:0000256" key="1">
    <source>
        <dbReference type="SAM" id="MobiDB-lite"/>
    </source>
</evidence>